<sequence>METSSLEHIYQTHHKDEDRHSGQMFPNERGAFLKEHVGTGKKVLDIGCRNGALTKFFVAGNDVLGADIDSGSLEKAHAALGIETMHLDLNGEWPLQGGAFDVVVATEIIEHLYLPSEIVQKIAYVLKDDGKLVGSVPNAFSLINRVRLLLGRKRFTPLGDPTHINHFKRSELRNILAQHFHELDIQPFGSYAWLDRFFPGYFSFMFFFTASKPRR</sequence>
<dbReference type="STRING" id="1798482.A2763_02110"/>
<dbReference type="CDD" id="cd02440">
    <property type="entry name" value="AdoMet_MTases"/>
    <property type="match status" value="1"/>
</dbReference>
<feature type="region of interest" description="Disordered" evidence="1">
    <location>
        <begin position="1"/>
        <end position="22"/>
    </location>
</feature>
<accession>A0A1F6CPM7</accession>
<dbReference type="PANTHER" id="PTHR43861">
    <property type="entry name" value="TRANS-ACONITATE 2-METHYLTRANSFERASE-RELATED"/>
    <property type="match status" value="1"/>
</dbReference>
<comment type="caution">
    <text evidence="2">The sequence shown here is derived from an EMBL/GenBank/DDBJ whole genome shotgun (WGS) entry which is preliminary data.</text>
</comment>
<gene>
    <name evidence="2" type="ORF">A2763_02110</name>
</gene>
<reference evidence="2 3" key="1">
    <citation type="journal article" date="2016" name="Nat. Commun.">
        <title>Thousands of microbial genomes shed light on interconnected biogeochemical processes in an aquifer system.</title>
        <authorList>
            <person name="Anantharaman K."/>
            <person name="Brown C.T."/>
            <person name="Hug L.A."/>
            <person name="Sharon I."/>
            <person name="Castelle C.J."/>
            <person name="Probst A.J."/>
            <person name="Thomas B.C."/>
            <person name="Singh A."/>
            <person name="Wilkins M.J."/>
            <person name="Karaoz U."/>
            <person name="Brodie E.L."/>
            <person name="Williams K.H."/>
            <person name="Hubbard S.S."/>
            <person name="Banfield J.F."/>
        </authorList>
    </citation>
    <scope>NUCLEOTIDE SEQUENCE [LARGE SCALE GENOMIC DNA]</scope>
</reference>
<evidence type="ECO:0000313" key="2">
    <source>
        <dbReference type="EMBL" id="OGG51113.1"/>
    </source>
</evidence>
<dbReference type="Gene3D" id="3.40.50.150">
    <property type="entry name" value="Vaccinia Virus protein VP39"/>
    <property type="match status" value="1"/>
</dbReference>
<dbReference type="SUPFAM" id="SSF53335">
    <property type="entry name" value="S-adenosyl-L-methionine-dependent methyltransferases"/>
    <property type="match status" value="1"/>
</dbReference>
<evidence type="ECO:0000256" key="1">
    <source>
        <dbReference type="SAM" id="MobiDB-lite"/>
    </source>
</evidence>
<organism evidence="2 3">
    <name type="scientific">Candidatus Kaiserbacteria bacterium RIFCSPHIGHO2_01_FULL_54_36</name>
    <dbReference type="NCBI Taxonomy" id="1798482"/>
    <lineage>
        <taxon>Bacteria</taxon>
        <taxon>Candidatus Kaiseribacteriota</taxon>
    </lineage>
</organism>
<dbReference type="InterPro" id="IPR029063">
    <property type="entry name" value="SAM-dependent_MTases_sf"/>
</dbReference>
<dbReference type="Proteomes" id="UP000178370">
    <property type="component" value="Unassembled WGS sequence"/>
</dbReference>
<dbReference type="AlphaFoldDB" id="A0A1F6CPM7"/>
<dbReference type="EMBL" id="MFKV01000002">
    <property type="protein sequence ID" value="OGG51113.1"/>
    <property type="molecule type" value="Genomic_DNA"/>
</dbReference>
<evidence type="ECO:0008006" key="4">
    <source>
        <dbReference type="Google" id="ProtNLM"/>
    </source>
</evidence>
<dbReference type="Pfam" id="PF13489">
    <property type="entry name" value="Methyltransf_23"/>
    <property type="match status" value="1"/>
</dbReference>
<name>A0A1F6CPM7_9BACT</name>
<protein>
    <recommendedName>
        <fullName evidence="4">Methyltransferase type 11 domain-containing protein</fullName>
    </recommendedName>
</protein>
<proteinExistence type="predicted"/>
<evidence type="ECO:0000313" key="3">
    <source>
        <dbReference type="Proteomes" id="UP000178370"/>
    </source>
</evidence>